<gene>
    <name evidence="13 17" type="primary">recF</name>
    <name evidence="17" type="ORF">GCM10010529_08750</name>
</gene>
<dbReference type="RefSeq" id="WP_344684500.1">
    <property type="nucleotide sequence ID" value="NZ_BAAAVT010000005.1"/>
</dbReference>
<evidence type="ECO:0000256" key="5">
    <source>
        <dbReference type="ARBA" id="ARBA00022705"/>
    </source>
</evidence>
<dbReference type="Gene3D" id="3.40.50.300">
    <property type="entry name" value="P-loop containing nucleotide triphosphate hydrolases"/>
    <property type="match status" value="1"/>
</dbReference>
<evidence type="ECO:0000256" key="13">
    <source>
        <dbReference type="HAMAP-Rule" id="MF_00365"/>
    </source>
</evidence>
<keyword evidence="6 13" id="KW-0547">Nucleotide-binding</keyword>
<evidence type="ECO:0000256" key="15">
    <source>
        <dbReference type="SAM" id="MobiDB-lite"/>
    </source>
</evidence>
<comment type="function">
    <text evidence="12 13 14">The RecF protein is involved in DNA metabolism; it is required for DNA replication and normal SOS inducibility. RecF binds preferentially to single-stranded, linear DNA. It also seems to bind ATP.</text>
</comment>
<evidence type="ECO:0000313" key="17">
    <source>
        <dbReference type="EMBL" id="GAA3057202.1"/>
    </source>
</evidence>
<evidence type="ECO:0000259" key="16">
    <source>
        <dbReference type="Pfam" id="PF02463"/>
    </source>
</evidence>
<evidence type="ECO:0000256" key="3">
    <source>
        <dbReference type="ARBA" id="ARBA00020170"/>
    </source>
</evidence>
<dbReference type="Pfam" id="PF02463">
    <property type="entry name" value="SMC_N"/>
    <property type="match status" value="1"/>
</dbReference>
<evidence type="ECO:0000256" key="8">
    <source>
        <dbReference type="ARBA" id="ARBA00022840"/>
    </source>
</evidence>
<sequence>MRLSTLNLKDYRSYADVELTLHPGPNVLLGYNGVGKTNIAEAIGYLSTLGSHRVSQDVPLVRHGCTQAVIRAQAHRGSQEAMLEVEINPGRSNRARINRGAPVRATEVLGILRTVLFAPEDLELIKGAPAVRRRFFDDLAVQLRPALGRVRLDYEKVLRQRNALLKSIRHEGFTPTHESTLAVWDHQLADAGSRLIRARVEVLAALRPHVAEAYRQLSGSVRTAWLRYESSLVAPEAGSEISPLETADRTQLVDLLRDGLEGARKEERDRAQTLVGPHRDDIAFTLDDVPVKGFASHGETWSFALSLRLAAYRTMVDDDPADGARPLLILDDVFAELDARRRRRLAELVGEAEQLIVTAAVDDDVPESLLQHGLRVESVDQISQVSELNTSAVPSGSDTPEHPDRELDG</sequence>
<feature type="domain" description="RecF/RecN/SMC N-terminal" evidence="16">
    <location>
        <begin position="3"/>
        <end position="362"/>
    </location>
</feature>
<keyword evidence="5 13" id="KW-0235">DNA replication</keyword>
<evidence type="ECO:0000256" key="9">
    <source>
        <dbReference type="ARBA" id="ARBA00023125"/>
    </source>
</evidence>
<evidence type="ECO:0000256" key="12">
    <source>
        <dbReference type="ARBA" id="ARBA00025401"/>
    </source>
</evidence>
<reference evidence="18" key="1">
    <citation type="journal article" date="2019" name="Int. J. Syst. Evol. Microbiol.">
        <title>The Global Catalogue of Microorganisms (GCM) 10K type strain sequencing project: providing services to taxonomists for standard genome sequencing and annotation.</title>
        <authorList>
            <consortium name="The Broad Institute Genomics Platform"/>
            <consortium name="The Broad Institute Genome Sequencing Center for Infectious Disease"/>
            <person name="Wu L."/>
            <person name="Ma J."/>
        </authorList>
    </citation>
    <scope>NUCLEOTIDE SEQUENCE [LARGE SCALE GENOMIC DNA]</scope>
    <source>
        <strain evidence="18">JCM 14309</strain>
    </source>
</reference>
<dbReference type="PROSITE" id="PS00618">
    <property type="entry name" value="RECF_2"/>
    <property type="match status" value="1"/>
</dbReference>
<proteinExistence type="inferred from homology"/>
<keyword evidence="11 13" id="KW-0742">SOS response</keyword>
<keyword evidence="4 13" id="KW-0963">Cytoplasm</keyword>
<dbReference type="InterPro" id="IPR027417">
    <property type="entry name" value="P-loop_NTPase"/>
</dbReference>
<dbReference type="PANTHER" id="PTHR32182">
    <property type="entry name" value="DNA REPLICATION AND REPAIR PROTEIN RECF"/>
    <property type="match status" value="1"/>
</dbReference>
<evidence type="ECO:0000256" key="4">
    <source>
        <dbReference type="ARBA" id="ARBA00022490"/>
    </source>
</evidence>
<feature type="binding site" evidence="13">
    <location>
        <begin position="30"/>
        <end position="37"/>
    </location>
    <ligand>
        <name>ATP</name>
        <dbReference type="ChEBI" id="CHEBI:30616"/>
    </ligand>
</feature>
<feature type="region of interest" description="Disordered" evidence="15">
    <location>
        <begin position="386"/>
        <end position="409"/>
    </location>
</feature>
<keyword evidence="7 13" id="KW-0227">DNA damage</keyword>
<evidence type="ECO:0000256" key="2">
    <source>
        <dbReference type="ARBA" id="ARBA00008016"/>
    </source>
</evidence>
<evidence type="ECO:0000256" key="1">
    <source>
        <dbReference type="ARBA" id="ARBA00004496"/>
    </source>
</evidence>
<feature type="compositionally biased region" description="Basic and acidic residues" evidence="15">
    <location>
        <begin position="399"/>
        <end position="409"/>
    </location>
</feature>
<keyword evidence="18" id="KW-1185">Reference proteome</keyword>
<comment type="similarity">
    <text evidence="2 13 14">Belongs to the RecF family.</text>
</comment>
<keyword evidence="10 13" id="KW-0234">DNA repair</keyword>
<dbReference type="PANTHER" id="PTHR32182:SF0">
    <property type="entry name" value="DNA REPLICATION AND REPAIR PROTEIN RECF"/>
    <property type="match status" value="1"/>
</dbReference>
<dbReference type="HAMAP" id="MF_00365">
    <property type="entry name" value="RecF"/>
    <property type="match status" value="1"/>
</dbReference>
<evidence type="ECO:0000256" key="6">
    <source>
        <dbReference type="ARBA" id="ARBA00022741"/>
    </source>
</evidence>
<dbReference type="Gene3D" id="1.20.1050.90">
    <property type="entry name" value="RecF/RecN/SMC, N-terminal domain"/>
    <property type="match status" value="1"/>
</dbReference>
<evidence type="ECO:0000256" key="11">
    <source>
        <dbReference type="ARBA" id="ARBA00023236"/>
    </source>
</evidence>
<evidence type="ECO:0000256" key="14">
    <source>
        <dbReference type="RuleBase" id="RU000578"/>
    </source>
</evidence>
<name>A0ABP6LVY2_9MICC</name>
<evidence type="ECO:0000313" key="18">
    <source>
        <dbReference type="Proteomes" id="UP001500236"/>
    </source>
</evidence>
<dbReference type="PROSITE" id="PS00617">
    <property type="entry name" value="RECF_1"/>
    <property type="match status" value="1"/>
</dbReference>
<feature type="compositionally biased region" description="Polar residues" evidence="15">
    <location>
        <begin position="386"/>
        <end position="398"/>
    </location>
</feature>
<protein>
    <recommendedName>
        <fullName evidence="3 13">DNA replication and repair protein RecF</fullName>
    </recommendedName>
</protein>
<comment type="caution">
    <text evidence="17">The sequence shown here is derived from an EMBL/GenBank/DDBJ whole genome shotgun (WGS) entry which is preliminary data.</text>
</comment>
<comment type="subcellular location">
    <subcellularLocation>
        <location evidence="1 13 14">Cytoplasm</location>
    </subcellularLocation>
</comment>
<dbReference type="SUPFAM" id="SSF52540">
    <property type="entry name" value="P-loop containing nucleoside triphosphate hydrolases"/>
    <property type="match status" value="1"/>
</dbReference>
<dbReference type="InterPro" id="IPR042174">
    <property type="entry name" value="RecF_2"/>
</dbReference>
<dbReference type="Proteomes" id="UP001500236">
    <property type="component" value="Unassembled WGS sequence"/>
</dbReference>
<dbReference type="EMBL" id="BAAAVT010000005">
    <property type="protein sequence ID" value="GAA3057202.1"/>
    <property type="molecule type" value="Genomic_DNA"/>
</dbReference>
<organism evidence="17 18">
    <name type="scientific">Nesterenkonia aethiopica</name>
    <dbReference type="NCBI Taxonomy" id="269144"/>
    <lineage>
        <taxon>Bacteria</taxon>
        <taxon>Bacillati</taxon>
        <taxon>Actinomycetota</taxon>
        <taxon>Actinomycetes</taxon>
        <taxon>Micrococcales</taxon>
        <taxon>Micrococcaceae</taxon>
        <taxon>Nesterenkonia</taxon>
    </lineage>
</organism>
<keyword evidence="9 13" id="KW-0238">DNA-binding</keyword>
<dbReference type="InterPro" id="IPR003395">
    <property type="entry name" value="RecF/RecN/SMC_N"/>
</dbReference>
<dbReference type="InterPro" id="IPR001238">
    <property type="entry name" value="DNA-binding_RecF"/>
</dbReference>
<evidence type="ECO:0000256" key="7">
    <source>
        <dbReference type="ARBA" id="ARBA00022763"/>
    </source>
</evidence>
<keyword evidence="8 13" id="KW-0067">ATP-binding</keyword>
<evidence type="ECO:0000256" key="10">
    <source>
        <dbReference type="ARBA" id="ARBA00023204"/>
    </source>
</evidence>
<accession>A0ABP6LVY2</accession>
<dbReference type="NCBIfam" id="TIGR00611">
    <property type="entry name" value="recf"/>
    <property type="match status" value="1"/>
</dbReference>
<dbReference type="InterPro" id="IPR018078">
    <property type="entry name" value="DNA-binding_RecF_CS"/>
</dbReference>